<dbReference type="PANTHER" id="PTHR48063:SF35">
    <property type="entry name" value="RECEPTOR-LIKE PROTEIN 12"/>
    <property type="match status" value="1"/>
</dbReference>
<dbReference type="SMART" id="SM00369">
    <property type="entry name" value="LRR_TYP"/>
    <property type="match status" value="8"/>
</dbReference>
<protein>
    <submittedName>
        <fullName evidence="15">Leucine-rich repeat protein</fullName>
    </submittedName>
</protein>
<keyword evidence="16" id="KW-1185">Reference proteome</keyword>
<name>A0A2U1PTY9_ARTAN</name>
<organism evidence="15 16">
    <name type="scientific">Artemisia annua</name>
    <name type="common">Sweet wormwood</name>
    <dbReference type="NCBI Taxonomy" id="35608"/>
    <lineage>
        <taxon>Eukaryota</taxon>
        <taxon>Viridiplantae</taxon>
        <taxon>Streptophyta</taxon>
        <taxon>Embryophyta</taxon>
        <taxon>Tracheophyta</taxon>
        <taxon>Spermatophyta</taxon>
        <taxon>Magnoliopsida</taxon>
        <taxon>eudicotyledons</taxon>
        <taxon>Gunneridae</taxon>
        <taxon>Pentapetalae</taxon>
        <taxon>asterids</taxon>
        <taxon>campanulids</taxon>
        <taxon>Asterales</taxon>
        <taxon>Asteraceae</taxon>
        <taxon>Asteroideae</taxon>
        <taxon>Anthemideae</taxon>
        <taxon>Artemisiinae</taxon>
        <taxon>Artemisia</taxon>
    </lineage>
</organism>
<evidence type="ECO:0000256" key="12">
    <source>
        <dbReference type="SAM" id="Phobius"/>
    </source>
</evidence>
<keyword evidence="3" id="KW-1003">Cell membrane</keyword>
<dbReference type="PRINTS" id="PR00019">
    <property type="entry name" value="LEURICHRPT"/>
</dbReference>
<evidence type="ECO:0000256" key="2">
    <source>
        <dbReference type="ARBA" id="ARBA00009592"/>
    </source>
</evidence>
<dbReference type="GO" id="GO:0051707">
    <property type="term" value="P:response to other organism"/>
    <property type="evidence" value="ECO:0007669"/>
    <property type="project" value="UniProtKB-ARBA"/>
</dbReference>
<evidence type="ECO:0000259" key="13">
    <source>
        <dbReference type="Pfam" id="PF08263"/>
    </source>
</evidence>
<evidence type="ECO:0000256" key="3">
    <source>
        <dbReference type="ARBA" id="ARBA00022475"/>
    </source>
</evidence>
<evidence type="ECO:0000256" key="11">
    <source>
        <dbReference type="ARBA" id="ARBA00023180"/>
    </source>
</evidence>
<evidence type="ECO:0000256" key="10">
    <source>
        <dbReference type="ARBA" id="ARBA00023170"/>
    </source>
</evidence>
<feature type="domain" description="Leucine-rich repeat-containing N-terminal plant-type" evidence="13">
    <location>
        <begin position="249"/>
        <end position="290"/>
    </location>
</feature>
<keyword evidence="5 12" id="KW-0812">Transmembrane</keyword>
<dbReference type="Proteomes" id="UP000245207">
    <property type="component" value="Unassembled WGS sequence"/>
</dbReference>
<dbReference type="FunFam" id="3.80.10.10:FF:000041">
    <property type="entry name" value="LRR receptor-like serine/threonine-protein kinase ERECTA"/>
    <property type="match status" value="1"/>
</dbReference>
<gene>
    <name evidence="15" type="ORF">CTI12_AA113500</name>
</gene>
<dbReference type="Pfam" id="PF00560">
    <property type="entry name" value="LRR_1"/>
    <property type="match status" value="5"/>
</dbReference>
<feature type="transmembrane region" description="Helical" evidence="12">
    <location>
        <begin position="990"/>
        <end position="1012"/>
    </location>
</feature>
<accession>A0A2U1PTY9</accession>
<keyword evidence="10" id="KW-0675">Receptor</keyword>
<dbReference type="PROSITE" id="PS51450">
    <property type="entry name" value="LRR"/>
    <property type="match status" value="3"/>
</dbReference>
<dbReference type="InterPro" id="IPR013210">
    <property type="entry name" value="LRR_N_plant-typ"/>
</dbReference>
<keyword evidence="11" id="KW-0325">Glycoprotein</keyword>
<dbReference type="GO" id="GO:0006952">
    <property type="term" value="P:defense response"/>
    <property type="evidence" value="ECO:0007669"/>
    <property type="project" value="UniProtKB-ARBA"/>
</dbReference>
<feature type="domain" description="Disease resistance R13L4/SHOC-2-like LRR" evidence="14">
    <location>
        <begin position="302"/>
        <end position="579"/>
    </location>
</feature>
<dbReference type="SMART" id="SM00365">
    <property type="entry name" value="LRR_SD22"/>
    <property type="match status" value="6"/>
</dbReference>
<reference evidence="15 16" key="1">
    <citation type="journal article" date="2018" name="Mol. Plant">
        <title>The genome of Artemisia annua provides insight into the evolution of Asteraceae family and artemisinin biosynthesis.</title>
        <authorList>
            <person name="Shen Q."/>
            <person name="Zhang L."/>
            <person name="Liao Z."/>
            <person name="Wang S."/>
            <person name="Yan T."/>
            <person name="Shi P."/>
            <person name="Liu M."/>
            <person name="Fu X."/>
            <person name="Pan Q."/>
            <person name="Wang Y."/>
            <person name="Lv Z."/>
            <person name="Lu X."/>
            <person name="Zhang F."/>
            <person name="Jiang W."/>
            <person name="Ma Y."/>
            <person name="Chen M."/>
            <person name="Hao X."/>
            <person name="Li L."/>
            <person name="Tang Y."/>
            <person name="Lv G."/>
            <person name="Zhou Y."/>
            <person name="Sun X."/>
            <person name="Brodelius P.E."/>
            <person name="Rose J.K.C."/>
            <person name="Tang K."/>
        </authorList>
    </citation>
    <scope>NUCLEOTIDE SEQUENCE [LARGE SCALE GENOMIC DNA]</scope>
    <source>
        <strain evidence="16">cv. Huhao1</strain>
        <tissue evidence="15">Leaf</tissue>
    </source>
</reference>
<dbReference type="InterPro" id="IPR032675">
    <property type="entry name" value="LRR_dom_sf"/>
</dbReference>
<dbReference type="InterPro" id="IPR055414">
    <property type="entry name" value="LRR_R13L4/SHOC2-like"/>
</dbReference>
<dbReference type="FunFam" id="3.80.10.10:FF:000213">
    <property type="entry name" value="Tyrosine-sulfated glycopeptide receptor 1"/>
    <property type="match status" value="1"/>
</dbReference>
<evidence type="ECO:0000313" key="16">
    <source>
        <dbReference type="Proteomes" id="UP000245207"/>
    </source>
</evidence>
<evidence type="ECO:0000256" key="7">
    <source>
        <dbReference type="ARBA" id="ARBA00022737"/>
    </source>
</evidence>
<evidence type="ECO:0000256" key="4">
    <source>
        <dbReference type="ARBA" id="ARBA00022614"/>
    </source>
</evidence>
<dbReference type="InterPro" id="IPR046956">
    <property type="entry name" value="RLP23-like"/>
</dbReference>
<dbReference type="InterPro" id="IPR001611">
    <property type="entry name" value="Leu-rich_rpt"/>
</dbReference>
<dbReference type="Pfam" id="PF13855">
    <property type="entry name" value="LRR_8"/>
    <property type="match status" value="2"/>
</dbReference>
<dbReference type="STRING" id="35608.A0A2U1PTY9"/>
<evidence type="ECO:0000313" key="15">
    <source>
        <dbReference type="EMBL" id="PWA89195.1"/>
    </source>
</evidence>
<evidence type="ECO:0000256" key="8">
    <source>
        <dbReference type="ARBA" id="ARBA00022989"/>
    </source>
</evidence>
<comment type="caution">
    <text evidence="15">The sequence shown here is derived from an EMBL/GenBank/DDBJ whole genome shotgun (WGS) entry which is preliminary data.</text>
</comment>
<dbReference type="Pfam" id="PF08263">
    <property type="entry name" value="LRRNT_2"/>
    <property type="match status" value="2"/>
</dbReference>
<dbReference type="GO" id="GO:0005886">
    <property type="term" value="C:plasma membrane"/>
    <property type="evidence" value="ECO:0007669"/>
    <property type="project" value="UniProtKB-SubCell"/>
</dbReference>
<proteinExistence type="inferred from homology"/>
<dbReference type="InterPro" id="IPR003591">
    <property type="entry name" value="Leu-rich_rpt_typical-subtyp"/>
</dbReference>
<keyword evidence="4" id="KW-0433">Leucine-rich repeat</keyword>
<dbReference type="Pfam" id="PF23598">
    <property type="entry name" value="LRR_14"/>
    <property type="match status" value="1"/>
</dbReference>
<dbReference type="OrthoDB" id="1394818at2759"/>
<evidence type="ECO:0000256" key="5">
    <source>
        <dbReference type="ARBA" id="ARBA00022692"/>
    </source>
</evidence>
<comment type="subcellular location">
    <subcellularLocation>
        <location evidence="1">Cell membrane</location>
        <topology evidence="1">Single-pass type I membrane protein</topology>
    </subcellularLocation>
</comment>
<dbReference type="PANTHER" id="PTHR48063">
    <property type="entry name" value="LRR RECEPTOR-LIKE KINASE"/>
    <property type="match status" value="1"/>
</dbReference>
<keyword evidence="7" id="KW-0677">Repeat</keyword>
<keyword evidence="6" id="KW-0732">Signal</keyword>
<dbReference type="EMBL" id="PKPP01000740">
    <property type="protein sequence ID" value="PWA89195.1"/>
    <property type="molecule type" value="Genomic_DNA"/>
</dbReference>
<dbReference type="Gene3D" id="3.80.10.10">
    <property type="entry name" value="Ribonuclease Inhibitor"/>
    <property type="match status" value="6"/>
</dbReference>
<evidence type="ECO:0000256" key="9">
    <source>
        <dbReference type="ARBA" id="ARBA00023136"/>
    </source>
</evidence>
<keyword evidence="8 12" id="KW-1133">Transmembrane helix</keyword>
<dbReference type="AlphaFoldDB" id="A0A2U1PTY9"/>
<evidence type="ECO:0000259" key="14">
    <source>
        <dbReference type="Pfam" id="PF23598"/>
    </source>
</evidence>
<dbReference type="FunFam" id="3.80.10.10:FF:000095">
    <property type="entry name" value="LRR receptor-like serine/threonine-protein kinase GSO1"/>
    <property type="match status" value="1"/>
</dbReference>
<evidence type="ECO:0000256" key="6">
    <source>
        <dbReference type="ARBA" id="ARBA00022729"/>
    </source>
</evidence>
<keyword evidence="9 12" id="KW-0472">Membrane</keyword>
<dbReference type="SUPFAM" id="SSF52058">
    <property type="entry name" value="L domain-like"/>
    <property type="match status" value="4"/>
</dbReference>
<comment type="similarity">
    <text evidence="2">Belongs to the RLP family.</text>
</comment>
<feature type="domain" description="Leucine-rich repeat-containing N-terminal plant-type" evidence="13">
    <location>
        <begin position="24"/>
        <end position="64"/>
    </location>
</feature>
<sequence>MISIYSIIFGLHTTKYVYGQCLKDQDSLLLAFKSELIYDSSLSTKIAGWNTSVDCCHWGGVTCDKAGHVIVLDLSYESINSGTLPDSIGGLKWLSRMELRSCGLSGQIPDSVQNLTRLEYLDLSSNLFIGSIPSLQSAKNLVSVGLHQNNLTGNVPSSYLEGLNKLEYLDLSSNSLGGGFPESVLSLPSLQSLYLSNNTFSGQIGESINFSPYCQMSTQISSRFLFMISIYSIIFGLHTTKYVYGQCLKDQESLLLAFKSKLIYDSSLSTKIAGWNTSVDCCHWGGVTCDKAGHVIVLDLSYESINSGTLPDSIGGLKWLSRMELRSCGLSGQIPDSVQNLTRLEYLDLSSNLFIGSIPSLQAAKNLVSVGLHQNNLTGNVPSSYLEGLNKLEYLDLSSNSLGGGFPESVLSLPSLQSLYLSNNTFSGQIGEPINVSCYQLQIIDLSSNKFDGPIPEFIFKLPLLSTLMLSANNFTGIVDLDMFGMLKELNALELSFNDLTVIVNANSSSFSSLYKLNSLKLASCKMLEFPDLKNQSGLMMLDLSVNELTGEIPNWIWEVGDGNLRSLNLSHKKLSSLQKPYTFPSQLDILDLHSNNLQGDIPIPSKGSYILDYSNNNFGSSFAVDFGNFLTSALFFSIKNSTVVGPIPQTICNASSLLVLDLSHNSLSGMIPSCLAETSKTLRVLNLGKNNLSGNVLDLFPETCDLKTLDLSGNHLQGTLPLSLMNCKNLDVLDLSDNLITGTFPCWLSNLSNLHVFVIRSNSFYGNISCPGLNGNWTNLQIIDIASNRFSGVLPPKLFTSFRAVMDNQAKVNYLHYVHPANSEIYYQDSATVFLKGTSREFVKILNIFTSIDFSNNSFQGSIPVTIGDLKLLELLNLSHNALTGPIPPSMGKLESLESLDISVNNLSGRIPHEIASLSFLSFLNLSNNQLSGRIPRGSQFQTFTELSFKGNQGLCGVPLRKICDNDISEIPTKSSPKTSDDADNGTDLFISIGLGFFVGFAIIVGPLVFLKRWRTWYNNHVDRLLLRIFKTKGEQTRLIFTSEQEESTF</sequence>
<evidence type="ECO:0000256" key="1">
    <source>
        <dbReference type="ARBA" id="ARBA00004251"/>
    </source>
</evidence>